<keyword evidence="3" id="KW-1185">Reference proteome</keyword>
<feature type="region of interest" description="Disordered" evidence="1">
    <location>
        <begin position="56"/>
        <end position="84"/>
    </location>
</feature>
<feature type="compositionally biased region" description="Basic and acidic residues" evidence="1">
    <location>
        <begin position="64"/>
        <end position="76"/>
    </location>
</feature>
<protein>
    <submittedName>
        <fullName evidence="2">Uncharacterized protein</fullName>
    </submittedName>
</protein>
<evidence type="ECO:0000256" key="1">
    <source>
        <dbReference type="SAM" id="MobiDB-lite"/>
    </source>
</evidence>
<evidence type="ECO:0000313" key="2">
    <source>
        <dbReference type="EMBL" id="ESZ97327.1"/>
    </source>
</evidence>
<dbReference type="AlphaFoldDB" id="W9CKM4"/>
<dbReference type="EMBL" id="AYSA01000091">
    <property type="protein sequence ID" value="ESZ97327.1"/>
    <property type="molecule type" value="Genomic_DNA"/>
</dbReference>
<dbReference type="HOGENOM" id="CLU_2528759_0_0_1"/>
<dbReference type="Proteomes" id="UP000019487">
    <property type="component" value="Unassembled WGS sequence"/>
</dbReference>
<comment type="caution">
    <text evidence="2">The sequence shown here is derived from an EMBL/GenBank/DDBJ whole genome shotgun (WGS) entry which is preliminary data.</text>
</comment>
<evidence type="ECO:0000313" key="3">
    <source>
        <dbReference type="Proteomes" id="UP000019487"/>
    </source>
</evidence>
<reference evidence="2 3" key="1">
    <citation type="journal article" date="2014" name="Genome Announc.">
        <title>Draft genome sequence of Sclerotinia borealis, a psychrophilic plant pathogenic fungus.</title>
        <authorList>
            <person name="Mardanov A.V."/>
            <person name="Beletsky A.V."/>
            <person name="Kadnikov V.V."/>
            <person name="Ignatov A.N."/>
            <person name="Ravin N.V."/>
        </authorList>
    </citation>
    <scope>NUCLEOTIDE SEQUENCE [LARGE SCALE GENOMIC DNA]</scope>
    <source>
        <strain evidence="3">F-4157</strain>
    </source>
</reference>
<name>W9CKM4_SCLBF</name>
<organism evidence="2 3">
    <name type="scientific">Sclerotinia borealis (strain F-4128)</name>
    <dbReference type="NCBI Taxonomy" id="1432307"/>
    <lineage>
        <taxon>Eukaryota</taxon>
        <taxon>Fungi</taxon>
        <taxon>Dikarya</taxon>
        <taxon>Ascomycota</taxon>
        <taxon>Pezizomycotina</taxon>
        <taxon>Leotiomycetes</taxon>
        <taxon>Helotiales</taxon>
        <taxon>Sclerotiniaceae</taxon>
        <taxon>Sclerotinia</taxon>
    </lineage>
</organism>
<proteinExistence type="predicted"/>
<gene>
    <name evidence="2" type="ORF">SBOR_2290</name>
</gene>
<accession>W9CKM4</accession>
<sequence length="84" mass="10033">MSNERQRSGNEFLKDWRRRTIEVTQYLNREEHPIQIALKSANNRYGLLFQMSDPEALRGLPQPPKHEYDRPLDDHYSYLSSTRA</sequence>